<dbReference type="Gene3D" id="3.90.1380.10">
    <property type="entry name" value="Threonine synthase, N-terminal domain"/>
    <property type="match status" value="1"/>
</dbReference>
<evidence type="ECO:0000256" key="2">
    <source>
        <dbReference type="ARBA" id="ARBA00005517"/>
    </source>
</evidence>
<feature type="compositionally biased region" description="Low complexity" evidence="6">
    <location>
        <begin position="641"/>
        <end position="651"/>
    </location>
</feature>
<dbReference type="AlphaFoldDB" id="A0A8S1IQF9"/>
<dbReference type="InterPro" id="IPR036052">
    <property type="entry name" value="TrpB-like_PALP_sf"/>
</dbReference>
<feature type="region of interest" description="Disordered" evidence="6">
    <location>
        <begin position="470"/>
        <end position="561"/>
    </location>
</feature>
<evidence type="ECO:0000313" key="9">
    <source>
        <dbReference type="Proteomes" id="UP000708148"/>
    </source>
</evidence>
<evidence type="ECO:0000256" key="5">
    <source>
        <dbReference type="PIRSR" id="PIRSR604450-51"/>
    </source>
</evidence>
<dbReference type="PANTHER" id="PTHR42690:SF1">
    <property type="entry name" value="THREONINE SYNTHASE-LIKE 2"/>
    <property type="match status" value="1"/>
</dbReference>
<dbReference type="NCBIfam" id="TIGR00260">
    <property type="entry name" value="thrC"/>
    <property type="match status" value="1"/>
</dbReference>
<feature type="compositionally biased region" description="Acidic residues" evidence="6">
    <location>
        <begin position="679"/>
        <end position="694"/>
    </location>
</feature>
<feature type="compositionally biased region" description="Acidic residues" evidence="6">
    <location>
        <begin position="702"/>
        <end position="770"/>
    </location>
</feature>
<dbReference type="EMBL" id="CAJHUC010000427">
    <property type="protein sequence ID" value="CAD7696050.1"/>
    <property type="molecule type" value="Genomic_DNA"/>
</dbReference>
<feature type="compositionally biased region" description="Basic and acidic residues" evidence="6">
    <location>
        <begin position="512"/>
        <end position="561"/>
    </location>
</feature>
<dbReference type="InterPro" id="IPR037158">
    <property type="entry name" value="Thr_synth_N_sf"/>
</dbReference>
<feature type="compositionally biased region" description="Acidic residues" evidence="6">
    <location>
        <begin position="792"/>
        <end position="801"/>
    </location>
</feature>
<evidence type="ECO:0000259" key="7">
    <source>
        <dbReference type="Pfam" id="PF14821"/>
    </source>
</evidence>
<evidence type="ECO:0000256" key="6">
    <source>
        <dbReference type="SAM" id="MobiDB-lite"/>
    </source>
</evidence>
<comment type="caution">
    <text evidence="8">The sequence shown here is derived from an EMBL/GenBank/DDBJ whole genome shotgun (WGS) entry which is preliminary data.</text>
</comment>
<dbReference type="SUPFAM" id="SSF53686">
    <property type="entry name" value="Tryptophan synthase beta subunit-like PLP-dependent enzymes"/>
    <property type="match status" value="1"/>
</dbReference>
<dbReference type="InterPro" id="IPR051166">
    <property type="entry name" value="Threonine_Synthase"/>
</dbReference>
<feature type="region of interest" description="Disordered" evidence="6">
    <location>
        <begin position="357"/>
        <end position="439"/>
    </location>
</feature>
<gene>
    <name evidence="8" type="ORF">OSTQU699_LOCUS1411</name>
</gene>
<evidence type="ECO:0000256" key="4">
    <source>
        <dbReference type="ARBA" id="ARBA00023239"/>
    </source>
</evidence>
<sequence length="801" mass="88979">MHFTSTADPSIQVNASEAMSRGLAPNGRLFVPSAFPQFSPEDFDGLDTIAEIGARLLRPFFEGDPLQDRLLEICEEAFDFDIPLVELTEDTSVLELFHGPTAAFKDIGARFLASSLSRINEGHERPLTILVATSGDTGGAVAAAFHGKPNVEVFILYPKGRVSHRQERQLTCWEGNITTFAVNGFFDDCQKMVKSAFAHDWWKENKRLSSANSINIGRLLPQMVYYAASSLWHWRKHGEAPSYIVPSGNVGNMCACVWARECGLPIDQLILATNANATLHDYFQTGSWAPRPTVETIANAMDVGNPSNMERLRHLWPDLEQMREHLRVEQVLDPQIRTQIKLGERVWGEAKREELEQELANARSGSKKKSTSKSTPTKEKEEKAPAAAAPVNNEAEEELRKQVSDIKTKLDKQRQKNHDITRERDELRTELEKAQKPNKGAIDQVALVDLRMELSEAKAEVEQYKLKVAELEKGGKKSKKKKKEEPPAEVVEEKKEAPVAAAPADGEAVDVDAIHEDYRDKLRRTEDKARKEEEELRDKLRRLGREADNQRRRADNNDKAYRITQRELDAAREHVNLLKEQLKRAKFASATATAPVEEVETEEVAPAEVTQAATPEPALEETSAPDSEATVEVDPSDMEEAAAQSETAEAPEAVEEDSQEQEQEQEEEAEEAPAQAEAAEPEEAAEEAQAEEEVAEAKEVEEPAQEEEAEEVAEEEAQAEAAEEAPAEVTEDAEVAEESEEAVEEAAEEVAEAAPEEEPEGAAAEEEEEEEPKKVADAEPAGLEESSFIDEAWADIDIDDV</sequence>
<dbReference type="InterPro" id="IPR004450">
    <property type="entry name" value="Thr_synthase-like"/>
</dbReference>
<feature type="compositionally biased region" description="Low complexity" evidence="6">
    <location>
        <begin position="606"/>
        <end position="617"/>
    </location>
</feature>
<keyword evidence="9" id="KW-1185">Reference proteome</keyword>
<feature type="modified residue" description="N6-(pyridoxal phosphate)lysine" evidence="5">
    <location>
        <position position="105"/>
    </location>
</feature>
<keyword evidence="4" id="KW-0456">Lyase</keyword>
<comment type="similarity">
    <text evidence="2">Belongs to the threonine synthase family.</text>
</comment>
<feature type="compositionally biased region" description="Acidic residues" evidence="6">
    <location>
        <begin position="652"/>
        <end position="671"/>
    </location>
</feature>
<feature type="domain" description="Threonine synthase N-terminal" evidence="7">
    <location>
        <begin position="3"/>
        <end position="78"/>
    </location>
</feature>
<dbReference type="Proteomes" id="UP000708148">
    <property type="component" value="Unassembled WGS sequence"/>
</dbReference>
<evidence type="ECO:0000313" key="8">
    <source>
        <dbReference type="EMBL" id="CAD7696050.1"/>
    </source>
</evidence>
<dbReference type="PANTHER" id="PTHR42690">
    <property type="entry name" value="THREONINE SYNTHASE FAMILY MEMBER"/>
    <property type="match status" value="1"/>
</dbReference>
<keyword evidence="3 5" id="KW-0663">Pyridoxal phosphate</keyword>
<name>A0A8S1IQF9_9CHLO</name>
<feature type="compositionally biased region" description="Acidic residues" evidence="6">
    <location>
        <begin position="629"/>
        <end position="640"/>
    </location>
</feature>
<organism evidence="8 9">
    <name type="scientific">Ostreobium quekettii</name>
    <dbReference type="NCBI Taxonomy" id="121088"/>
    <lineage>
        <taxon>Eukaryota</taxon>
        <taxon>Viridiplantae</taxon>
        <taxon>Chlorophyta</taxon>
        <taxon>core chlorophytes</taxon>
        <taxon>Ulvophyceae</taxon>
        <taxon>TCBD clade</taxon>
        <taxon>Bryopsidales</taxon>
        <taxon>Ostreobineae</taxon>
        <taxon>Ostreobiaceae</taxon>
        <taxon>Ostreobium</taxon>
    </lineage>
</organism>
<dbReference type="Pfam" id="PF14821">
    <property type="entry name" value="Thr_synth_N"/>
    <property type="match status" value="1"/>
</dbReference>
<reference evidence="8" key="1">
    <citation type="submission" date="2020-12" db="EMBL/GenBank/DDBJ databases">
        <authorList>
            <person name="Iha C."/>
        </authorList>
    </citation>
    <scope>NUCLEOTIDE SEQUENCE</scope>
</reference>
<evidence type="ECO:0000256" key="1">
    <source>
        <dbReference type="ARBA" id="ARBA00001933"/>
    </source>
</evidence>
<proteinExistence type="inferred from homology"/>
<feature type="compositionally biased region" description="Basic and acidic residues" evidence="6">
    <location>
        <begin position="398"/>
        <end position="435"/>
    </location>
</feature>
<feature type="compositionally biased region" description="Basic and acidic residues" evidence="6">
    <location>
        <begin position="483"/>
        <end position="497"/>
    </location>
</feature>
<dbReference type="InterPro" id="IPR029144">
    <property type="entry name" value="Thr_synth_N"/>
</dbReference>
<dbReference type="Gene3D" id="3.40.50.1100">
    <property type="match status" value="2"/>
</dbReference>
<comment type="cofactor">
    <cofactor evidence="1 5">
        <name>pyridoxal 5'-phosphate</name>
        <dbReference type="ChEBI" id="CHEBI:597326"/>
    </cofactor>
</comment>
<evidence type="ECO:0000256" key="3">
    <source>
        <dbReference type="ARBA" id="ARBA00022898"/>
    </source>
</evidence>
<dbReference type="OrthoDB" id="5203861at2759"/>
<feature type="region of interest" description="Disordered" evidence="6">
    <location>
        <begin position="586"/>
        <end position="801"/>
    </location>
</feature>
<accession>A0A8S1IQF9</accession>
<dbReference type="GO" id="GO:0016829">
    <property type="term" value="F:lyase activity"/>
    <property type="evidence" value="ECO:0007669"/>
    <property type="project" value="UniProtKB-KW"/>
</dbReference>
<protein>
    <recommendedName>
        <fullName evidence="7">Threonine synthase N-terminal domain-containing protein</fullName>
    </recommendedName>
</protein>